<dbReference type="AlphaFoldDB" id="A0A6L1L080"/>
<reference evidence="1 2" key="1">
    <citation type="submission" date="2018-05" db="EMBL/GenBank/DDBJ databases">
        <authorList>
            <consortium name="PulseNet: The National Subtyping Network for Foodborne Disease Surveillance"/>
            <person name="Tarr C.L."/>
            <person name="Trees E."/>
            <person name="Katz L.S."/>
            <person name="Carleton-Romer H.A."/>
            <person name="Stroika S."/>
            <person name="Kucerova Z."/>
            <person name="Roache K.F."/>
            <person name="Sabol A.L."/>
            <person name="Besser J."/>
            <person name="Gerner-Smidt P."/>
        </authorList>
    </citation>
    <scope>NUCLEOTIDE SEQUENCE [LARGE SCALE GENOMIC DNA]</scope>
    <source>
        <strain evidence="1 2">D5625</strain>
    </source>
</reference>
<comment type="caution">
    <text evidence="1">The sequence shown here is derived from an EMBL/GenBank/DDBJ whole genome shotgun (WGS) entry which is preliminary data.</text>
</comment>
<keyword evidence="1" id="KW-0328">Glycosyltransferase</keyword>
<sequence>MKGLYLKNAVLVAGNGPSLKKIDYARLPSEYDVFRSNQFYTEDKYYTGKKIKAIFHTVDFFFDEYFTSHEMVKNNEYQIENIVCKMYNFASRKEKIFQENFKFFFPSALNGYDSFFYKLKELSAKVDFDACYLGSRIEMLTGTYAIACAVACGYKEIYIAGMDFCDEIYSYADGRIIDECCLHHANYDIEILNFLRDVYNAKIFSVCPDSSINKYILLHDVQNPSKTLEIETKSQNSIKTRLMPNKNSRNRYKRIYLEANPFINLFYGFLRTPRALKHYLSSKFYR</sequence>
<evidence type="ECO:0000313" key="2">
    <source>
        <dbReference type="Proteomes" id="UP000476009"/>
    </source>
</evidence>
<dbReference type="SUPFAM" id="SSF102414">
    <property type="entry name" value="Alpha-2,3/8-sialyltransferase CstII"/>
    <property type="match status" value="1"/>
</dbReference>
<gene>
    <name evidence="1" type="ORF">A9458_04360</name>
</gene>
<dbReference type="InterPro" id="IPR009251">
    <property type="entry name" value="A-2_3-sialyltransferase"/>
</dbReference>
<dbReference type="Proteomes" id="UP000476009">
    <property type="component" value="Unassembled WGS sequence"/>
</dbReference>
<accession>A0A6L1L080</accession>
<protein>
    <submittedName>
        <fullName evidence="1">Alpha-2,3-sialyltransferase</fullName>
    </submittedName>
</protein>
<dbReference type="Pfam" id="PF06002">
    <property type="entry name" value="CST-I"/>
    <property type="match status" value="1"/>
</dbReference>
<proteinExistence type="predicted"/>
<evidence type="ECO:0000313" key="1">
    <source>
        <dbReference type="EMBL" id="EAK9994078.1"/>
    </source>
</evidence>
<name>A0A6L1L080_CAMLA</name>
<dbReference type="EMBL" id="AACKNS010000004">
    <property type="protein sequence ID" value="EAK9994078.1"/>
    <property type="molecule type" value="Genomic_DNA"/>
</dbReference>
<dbReference type="GO" id="GO:0016757">
    <property type="term" value="F:glycosyltransferase activity"/>
    <property type="evidence" value="ECO:0007669"/>
    <property type="project" value="UniProtKB-KW"/>
</dbReference>
<dbReference type="Gene3D" id="3.90.1480.10">
    <property type="entry name" value="Alpha-2,3-sialyltransferase"/>
    <property type="match status" value="1"/>
</dbReference>
<keyword evidence="1" id="KW-0808">Transferase</keyword>
<organism evidence="1 2">
    <name type="scientific">Campylobacter lari</name>
    <dbReference type="NCBI Taxonomy" id="201"/>
    <lineage>
        <taxon>Bacteria</taxon>
        <taxon>Pseudomonadati</taxon>
        <taxon>Campylobacterota</taxon>
        <taxon>Epsilonproteobacteria</taxon>
        <taxon>Campylobacterales</taxon>
        <taxon>Campylobacteraceae</taxon>
        <taxon>Campylobacter</taxon>
    </lineage>
</organism>
<dbReference type="InterPro" id="IPR036715">
    <property type="entry name" value="A-2_3-sialylTrfase_sf"/>
</dbReference>